<evidence type="ECO:0000256" key="1">
    <source>
        <dbReference type="SAM" id="MobiDB-lite"/>
    </source>
</evidence>
<accession>A0A9Q1F959</accession>
<protein>
    <submittedName>
        <fullName evidence="2">Uncharacterized protein</fullName>
    </submittedName>
</protein>
<reference evidence="2" key="1">
    <citation type="journal article" date="2023" name="Science">
        <title>Genome structures resolve the early diversification of teleost fishes.</title>
        <authorList>
            <person name="Parey E."/>
            <person name="Louis A."/>
            <person name="Montfort J."/>
            <person name="Bouchez O."/>
            <person name="Roques C."/>
            <person name="Iampietro C."/>
            <person name="Lluch J."/>
            <person name="Castinel A."/>
            <person name="Donnadieu C."/>
            <person name="Desvignes T."/>
            <person name="Floi Bucao C."/>
            <person name="Jouanno E."/>
            <person name="Wen M."/>
            <person name="Mejri S."/>
            <person name="Dirks R."/>
            <person name="Jansen H."/>
            <person name="Henkel C."/>
            <person name="Chen W.J."/>
            <person name="Zahm M."/>
            <person name="Cabau C."/>
            <person name="Klopp C."/>
            <person name="Thompson A.W."/>
            <person name="Robinson-Rechavi M."/>
            <person name="Braasch I."/>
            <person name="Lecointre G."/>
            <person name="Bobe J."/>
            <person name="Postlethwait J.H."/>
            <person name="Berthelot C."/>
            <person name="Roest Crollius H."/>
            <person name="Guiguen Y."/>
        </authorList>
    </citation>
    <scope>NUCLEOTIDE SEQUENCE</scope>
    <source>
        <strain evidence="2">WJC10195</strain>
    </source>
</reference>
<dbReference type="Proteomes" id="UP001152622">
    <property type="component" value="Chromosome 7"/>
</dbReference>
<dbReference type="AlphaFoldDB" id="A0A9Q1F959"/>
<organism evidence="2 3">
    <name type="scientific">Synaphobranchus kaupii</name>
    <name type="common">Kaup's arrowtooth eel</name>
    <dbReference type="NCBI Taxonomy" id="118154"/>
    <lineage>
        <taxon>Eukaryota</taxon>
        <taxon>Metazoa</taxon>
        <taxon>Chordata</taxon>
        <taxon>Craniata</taxon>
        <taxon>Vertebrata</taxon>
        <taxon>Euteleostomi</taxon>
        <taxon>Actinopterygii</taxon>
        <taxon>Neopterygii</taxon>
        <taxon>Teleostei</taxon>
        <taxon>Anguilliformes</taxon>
        <taxon>Synaphobranchidae</taxon>
        <taxon>Synaphobranchus</taxon>
    </lineage>
</organism>
<comment type="caution">
    <text evidence="2">The sequence shown here is derived from an EMBL/GenBank/DDBJ whole genome shotgun (WGS) entry which is preliminary data.</text>
</comment>
<dbReference type="PANTHER" id="PTHR47018:SF1">
    <property type="entry name" value="TESMIN_TSO1-LIKE CXC DOMAIN-CONTAINING PROTEIN"/>
    <property type="match status" value="1"/>
</dbReference>
<name>A0A9Q1F959_SYNKA</name>
<dbReference type="EMBL" id="JAINUF010000007">
    <property type="protein sequence ID" value="KAJ8353669.1"/>
    <property type="molecule type" value="Genomic_DNA"/>
</dbReference>
<gene>
    <name evidence="2" type="ORF">SKAU_G00212360</name>
</gene>
<proteinExistence type="predicted"/>
<feature type="compositionally biased region" description="Polar residues" evidence="1">
    <location>
        <begin position="1202"/>
        <end position="1216"/>
    </location>
</feature>
<feature type="region of interest" description="Disordered" evidence="1">
    <location>
        <begin position="1202"/>
        <end position="1224"/>
    </location>
</feature>
<keyword evidence="3" id="KW-1185">Reference proteome</keyword>
<dbReference type="PANTHER" id="PTHR47018">
    <property type="entry name" value="CXC DOMAIN-CONTAINING PROTEIN-RELATED"/>
    <property type="match status" value="1"/>
</dbReference>
<evidence type="ECO:0000313" key="2">
    <source>
        <dbReference type="EMBL" id="KAJ8353669.1"/>
    </source>
</evidence>
<evidence type="ECO:0000313" key="3">
    <source>
        <dbReference type="Proteomes" id="UP001152622"/>
    </source>
</evidence>
<sequence length="1224" mass="136211">MRQDTCFFCRQPAGNDGLHEATTFQLDKRVRTAATLLQDTELLGRLSAGDMVAIEAKYHTRCLVGLYNRARKANLEGLEDNGQVHTASTSGVVFAELVLYIEETRQHDGSAPVFKLAELAQLYKSRMAQLGVEVDNRVNSTRLKEKLLVEFPDMRAYTKGRDVLMAFEDDIGTALAKACEQDNNTDAVHIARAAQIVRRHIFGTDRSLLVLSGPEGECSKTIDCLPAYYTEVPPVASNMKVSQVPETRVESLTRDGYSQHTKEEYQWLDNARDVIENKTTADDSLDTSWAAFHASRQPLGIRATCSTVLLPLFQESAHTVAMIKHSLDVISKAVEHLNPGQSPVVTFDQPLYALAKQIQFKWPEKYGEDKLVVMFGGLHIEMAALKMLGNWLQGSGWVEALVQADISSPGTADSFLKAAHVSRTRRAHQITAAALHVLQHRAYDSYCQTQTDQVPLAFEAWCRQRVENIPQFQYWSIVLELELLVLVFVRSLREASFSMYLDALIELAKWFHAMDHTHYARWIPVHLRDMAELPRTHPSIAQAFRAGNFSVQKTKKVFSSMAIDQAHEQMNACIKGDGGAVGLTDNPSALLRWMVAGPEVARSIQEFEIGSKKSDDTRHHDQTTSVQVSFIKDVRSLVSAMEHFGNPFEEESKDLIVLHSKEIAGPSAAEAVRKVKQTGEHQFEAFTRERLVERTKPVDDTITRNKLMVFGTSTVRRVSKHTQKLVSLKQDMELFSRLYIACQTRDGNLHELFRHENQSCPPALSDGGGLRLGLKSDLLPCLEQVHSAYSASPKVTCTIVDGAAIIQMLKPSSVKTFNDYAHVIFIPYLTRKFESVSRLDLVWDRYLSESLKAATRAKRGTGVQRRVVGAAAIPRNWQNFLRVDSNKTELFALLSDALLRSFVQEDKQLVVTNDMEVLSKPPLPDRSSIAPCTHEEADSRMLLHVAHAARNGHHKIMIQTVDTDVVVLAVAVAQTLQPEDELWLAFGTGKNFRYLAAHEIAAGLGPEKARALPVFHALTGCDTVSSFVGHGKKTAWAVWAVFPELTHALLKLSSAPNDIPQEVMATIERFIILLYDRTSTCTEIDTARRKLFAKRHNVQSIPPTKAALEEHVKRAVYQGGHVWGQVLVSTPELPSPCRWGWSKTSEGYYEPLWTCLPDAGQSSYELVSCKYGAVLPTADVASGAEDHTPKGRGCGDACVWGSSTQDSSKGTLSQSKLPKDSRAP</sequence>
<dbReference type="OrthoDB" id="8955067at2759"/>